<dbReference type="Pfam" id="PF00107">
    <property type="entry name" value="ADH_zinc_N"/>
    <property type="match status" value="1"/>
</dbReference>
<comment type="similarity">
    <text evidence="2 6">Belongs to the zinc-containing alcohol dehydrogenase family.</text>
</comment>
<dbReference type="SUPFAM" id="SSF51735">
    <property type="entry name" value="NAD(P)-binding Rossmann-fold domains"/>
    <property type="match status" value="1"/>
</dbReference>
<name>A0ABU4B7P7_9NOCA</name>
<dbReference type="SMART" id="SM00829">
    <property type="entry name" value="PKS_ER"/>
    <property type="match status" value="1"/>
</dbReference>
<evidence type="ECO:0000256" key="5">
    <source>
        <dbReference type="ARBA" id="ARBA00023002"/>
    </source>
</evidence>
<sequence length="341" mass="35427">MQASVLTGVHEIRLEERPVPTPASDEVLVQVTAVGVCGSDAHYYREGRIGDYVVGGPLVLGHEAAGVIVAVGNDVPGTRVGQRVSIEPQRPDPTSAQSRAGRYNLCPAMEFFATPPIDGALAEFVLIQSTFAHDIPDTISDEAAALFEPLSVGIASVQKARISAGSSVLIAGAGPVGIVTAQVARAFGATEVIVTDLDASRRANATTFGATRVLDPTIEDVRTLSVDAFIDASGAARAVFDGIHAVRPAGTVVLVGMGGSDYPLPISVIQNRELVLTGVFRYANTWPIARDLVASGMVDLDAMVTARFGLDGVEDALNADKQSGSIKAVVIPGFRGEGKNA</sequence>
<accession>A0ABU4B7P7</accession>
<evidence type="ECO:0000313" key="8">
    <source>
        <dbReference type="EMBL" id="MDV6260225.1"/>
    </source>
</evidence>
<evidence type="ECO:0000313" key="9">
    <source>
        <dbReference type="Proteomes" id="UP001185755"/>
    </source>
</evidence>
<evidence type="ECO:0000256" key="3">
    <source>
        <dbReference type="ARBA" id="ARBA00022723"/>
    </source>
</evidence>
<dbReference type="Gene3D" id="3.40.50.720">
    <property type="entry name" value="NAD(P)-binding Rossmann-like Domain"/>
    <property type="match status" value="1"/>
</dbReference>
<dbReference type="PANTHER" id="PTHR43161:SF9">
    <property type="entry name" value="SORBITOL DEHYDROGENASE"/>
    <property type="match status" value="1"/>
</dbReference>
<keyword evidence="5" id="KW-0560">Oxidoreductase</keyword>
<keyword evidence="4 6" id="KW-0862">Zinc</keyword>
<evidence type="ECO:0000256" key="1">
    <source>
        <dbReference type="ARBA" id="ARBA00001947"/>
    </source>
</evidence>
<evidence type="ECO:0000256" key="2">
    <source>
        <dbReference type="ARBA" id="ARBA00008072"/>
    </source>
</evidence>
<dbReference type="InterPro" id="IPR002328">
    <property type="entry name" value="ADH_Zn_CS"/>
</dbReference>
<keyword evidence="9" id="KW-1185">Reference proteome</keyword>
<dbReference type="PANTHER" id="PTHR43161">
    <property type="entry name" value="SORBITOL DEHYDROGENASE"/>
    <property type="match status" value="1"/>
</dbReference>
<dbReference type="CDD" id="cd05285">
    <property type="entry name" value="sorbitol_DH"/>
    <property type="match status" value="1"/>
</dbReference>
<dbReference type="InterPro" id="IPR036291">
    <property type="entry name" value="NAD(P)-bd_dom_sf"/>
</dbReference>
<dbReference type="RefSeq" id="WP_317563811.1">
    <property type="nucleotide sequence ID" value="NZ_JAWLJX010000001.1"/>
</dbReference>
<comment type="cofactor">
    <cofactor evidence="1 6">
        <name>Zn(2+)</name>
        <dbReference type="ChEBI" id="CHEBI:29105"/>
    </cofactor>
</comment>
<dbReference type="InterPro" id="IPR045306">
    <property type="entry name" value="SDH-like"/>
</dbReference>
<dbReference type="InterPro" id="IPR011032">
    <property type="entry name" value="GroES-like_sf"/>
</dbReference>
<reference evidence="8 9" key="1">
    <citation type="submission" date="2023-10" db="EMBL/GenBank/DDBJ databases">
        <title>Development of a sustainable strategy for remediation of hydrocarbon-contaminated territories based on the waste exchange concept.</title>
        <authorList>
            <person name="Krivoruchko A."/>
        </authorList>
    </citation>
    <scope>NUCLEOTIDE SEQUENCE [LARGE SCALE GENOMIC DNA]</scope>
    <source>
        <strain evidence="8 9">IEGM 1323</strain>
    </source>
</reference>
<protein>
    <submittedName>
        <fullName evidence="8">NAD(P)-dependent alcohol dehydrogenase</fullName>
    </submittedName>
</protein>
<dbReference type="InterPro" id="IPR013154">
    <property type="entry name" value="ADH-like_N"/>
</dbReference>
<dbReference type="EMBL" id="JAWLJX010000001">
    <property type="protein sequence ID" value="MDV6260225.1"/>
    <property type="molecule type" value="Genomic_DNA"/>
</dbReference>
<keyword evidence="3 6" id="KW-0479">Metal-binding</keyword>
<dbReference type="Pfam" id="PF08240">
    <property type="entry name" value="ADH_N"/>
    <property type="match status" value="1"/>
</dbReference>
<gene>
    <name evidence="8" type="ORF">R3P96_02620</name>
</gene>
<dbReference type="InterPro" id="IPR020843">
    <property type="entry name" value="ER"/>
</dbReference>
<organism evidence="8 9">
    <name type="scientific">Rhodococcoides yunnanense</name>
    <dbReference type="NCBI Taxonomy" id="278209"/>
    <lineage>
        <taxon>Bacteria</taxon>
        <taxon>Bacillati</taxon>
        <taxon>Actinomycetota</taxon>
        <taxon>Actinomycetes</taxon>
        <taxon>Mycobacteriales</taxon>
        <taxon>Nocardiaceae</taxon>
        <taxon>Rhodococcoides</taxon>
    </lineage>
</organism>
<dbReference type="PROSITE" id="PS00059">
    <property type="entry name" value="ADH_ZINC"/>
    <property type="match status" value="1"/>
</dbReference>
<evidence type="ECO:0000256" key="4">
    <source>
        <dbReference type="ARBA" id="ARBA00022833"/>
    </source>
</evidence>
<dbReference type="InterPro" id="IPR013149">
    <property type="entry name" value="ADH-like_C"/>
</dbReference>
<comment type="caution">
    <text evidence="8">The sequence shown here is derived from an EMBL/GenBank/DDBJ whole genome shotgun (WGS) entry which is preliminary data.</text>
</comment>
<feature type="domain" description="Enoyl reductase (ER)" evidence="7">
    <location>
        <begin position="8"/>
        <end position="330"/>
    </location>
</feature>
<dbReference type="SUPFAM" id="SSF50129">
    <property type="entry name" value="GroES-like"/>
    <property type="match status" value="1"/>
</dbReference>
<proteinExistence type="inferred from homology"/>
<evidence type="ECO:0000256" key="6">
    <source>
        <dbReference type="RuleBase" id="RU361277"/>
    </source>
</evidence>
<dbReference type="Proteomes" id="UP001185755">
    <property type="component" value="Unassembled WGS sequence"/>
</dbReference>
<evidence type="ECO:0000259" key="7">
    <source>
        <dbReference type="SMART" id="SM00829"/>
    </source>
</evidence>
<dbReference type="Gene3D" id="3.90.180.10">
    <property type="entry name" value="Medium-chain alcohol dehydrogenases, catalytic domain"/>
    <property type="match status" value="1"/>
</dbReference>